<dbReference type="PROSITE" id="PS50181">
    <property type="entry name" value="FBOX"/>
    <property type="match status" value="1"/>
</dbReference>
<gene>
    <name evidence="2" type="ORF">COLO4_30262</name>
</gene>
<dbReference type="SUPFAM" id="SSF81383">
    <property type="entry name" value="F-box domain"/>
    <property type="match status" value="1"/>
</dbReference>
<sequence length="302" mass="34878">MSSAAERYEKLSLRESLTRIYQYPIACKELSFILRGAYAKLPKNLQSLIFQDTLTAFRLLPEMQTGSAVAAAHLLLQSAEAALPKQKKSLVVAEFKHAKVAHKRRSKAHREEEGSAHLPQDVLVHIFSFLDFQSLLSSALVCWSWNLVANDNHLWQLHYTRVFGRSDGYSGTKMQQCGKLIKDDFSILEINVNTQTRIDWKEAFRRAYRGTFSKKLISNRGYCWHCNTIVWLKNLNQCSNRQCDLKYKSPQIQFVSLQQVVEYLMDGNLSVMCSSDSDSESDEEPNFRLWAYPKNISRFEFE</sequence>
<dbReference type="Gene3D" id="1.20.1280.50">
    <property type="match status" value="1"/>
</dbReference>
<name>A0A1R3H9I9_9ROSI</name>
<dbReference type="InterPro" id="IPR001810">
    <property type="entry name" value="F-box_dom"/>
</dbReference>
<organism evidence="2 3">
    <name type="scientific">Corchorus olitorius</name>
    <dbReference type="NCBI Taxonomy" id="93759"/>
    <lineage>
        <taxon>Eukaryota</taxon>
        <taxon>Viridiplantae</taxon>
        <taxon>Streptophyta</taxon>
        <taxon>Embryophyta</taxon>
        <taxon>Tracheophyta</taxon>
        <taxon>Spermatophyta</taxon>
        <taxon>Magnoliopsida</taxon>
        <taxon>eudicotyledons</taxon>
        <taxon>Gunneridae</taxon>
        <taxon>Pentapetalae</taxon>
        <taxon>rosids</taxon>
        <taxon>malvids</taxon>
        <taxon>Malvales</taxon>
        <taxon>Malvaceae</taxon>
        <taxon>Grewioideae</taxon>
        <taxon>Apeibeae</taxon>
        <taxon>Corchorus</taxon>
    </lineage>
</organism>
<dbReference type="InterPro" id="IPR057039">
    <property type="entry name" value="At5g52880_ARM"/>
</dbReference>
<dbReference type="OrthoDB" id="10257471at2759"/>
<accession>A0A1R3H9I9</accession>
<dbReference type="AlphaFoldDB" id="A0A1R3H9I9"/>
<reference evidence="3" key="1">
    <citation type="submission" date="2013-09" db="EMBL/GenBank/DDBJ databases">
        <title>Corchorus olitorius genome sequencing.</title>
        <authorList>
            <person name="Alam M."/>
            <person name="Haque M.S."/>
            <person name="Islam M.S."/>
            <person name="Emdad E.M."/>
            <person name="Islam M.M."/>
            <person name="Ahmed B."/>
            <person name="Halim A."/>
            <person name="Hossen Q.M.M."/>
            <person name="Hossain M.Z."/>
            <person name="Ahmed R."/>
            <person name="Khan M.M."/>
            <person name="Islam R."/>
            <person name="Rashid M.M."/>
            <person name="Khan S.A."/>
            <person name="Rahman M.S."/>
            <person name="Alam M."/>
            <person name="Yahiya A.S."/>
            <person name="Khan M.S."/>
            <person name="Azam M.S."/>
            <person name="Haque T."/>
            <person name="Lashkar M.Z.H."/>
            <person name="Akhand A.I."/>
            <person name="Morshed G."/>
            <person name="Roy S."/>
            <person name="Uddin K.S."/>
            <person name="Rabeya T."/>
            <person name="Hossain A.S."/>
            <person name="Chowdhury A."/>
            <person name="Snigdha A.R."/>
            <person name="Mortoza M.S."/>
            <person name="Matin S.A."/>
            <person name="Hoque S.M.E."/>
            <person name="Islam M.K."/>
            <person name="Roy D.K."/>
            <person name="Haider R."/>
            <person name="Moosa M.M."/>
            <person name="Elias S.M."/>
            <person name="Hasan A.M."/>
            <person name="Jahan S."/>
            <person name="Shafiuddin M."/>
            <person name="Mahmood N."/>
            <person name="Shommy N.S."/>
        </authorList>
    </citation>
    <scope>NUCLEOTIDE SEQUENCE [LARGE SCALE GENOMIC DNA]</scope>
    <source>
        <strain evidence="3">cv. O-4</strain>
    </source>
</reference>
<proteinExistence type="predicted"/>
<dbReference type="STRING" id="93759.A0A1R3H9I9"/>
<evidence type="ECO:0000313" key="2">
    <source>
        <dbReference type="EMBL" id="OMO66995.1"/>
    </source>
</evidence>
<dbReference type="EMBL" id="AWUE01020690">
    <property type="protein sequence ID" value="OMO66995.1"/>
    <property type="molecule type" value="Genomic_DNA"/>
</dbReference>
<dbReference type="SMART" id="SM00256">
    <property type="entry name" value="FBOX"/>
    <property type="match status" value="1"/>
</dbReference>
<keyword evidence="3" id="KW-1185">Reference proteome</keyword>
<evidence type="ECO:0000313" key="3">
    <source>
        <dbReference type="Proteomes" id="UP000187203"/>
    </source>
</evidence>
<dbReference type="PANTHER" id="PTHR47744:SF1">
    <property type="entry name" value="OS05G0526300 PROTEIN"/>
    <property type="match status" value="1"/>
</dbReference>
<dbReference type="Pfam" id="PF12937">
    <property type="entry name" value="F-box-like"/>
    <property type="match status" value="1"/>
</dbReference>
<feature type="domain" description="F-box" evidence="1">
    <location>
        <begin position="112"/>
        <end position="158"/>
    </location>
</feature>
<dbReference type="InterPro" id="IPR036047">
    <property type="entry name" value="F-box-like_dom_sf"/>
</dbReference>
<dbReference type="Proteomes" id="UP000187203">
    <property type="component" value="Unassembled WGS sequence"/>
</dbReference>
<comment type="caution">
    <text evidence="2">The sequence shown here is derived from an EMBL/GenBank/DDBJ whole genome shotgun (WGS) entry which is preliminary data.</text>
</comment>
<evidence type="ECO:0000259" key="1">
    <source>
        <dbReference type="PROSITE" id="PS50181"/>
    </source>
</evidence>
<protein>
    <recommendedName>
        <fullName evidence="1">F-box domain-containing protein</fullName>
    </recommendedName>
</protein>
<dbReference type="PANTHER" id="PTHR47744">
    <property type="entry name" value="OS05G0526300 PROTEIN"/>
    <property type="match status" value="1"/>
</dbReference>
<dbReference type="Pfam" id="PF24104">
    <property type="entry name" value="At5g52880_ARM"/>
    <property type="match status" value="1"/>
</dbReference>